<evidence type="ECO:0000313" key="2">
    <source>
        <dbReference type="Proteomes" id="UP000558488"/>
    </source>
</evidence>
<protein>
    <submittedName>
        <fullName evidence="1">Uncharacterized protein</fullName>
    </submittedName>
</protein>
<reference evidence="1 2" key="1">
    <citation type="journal article" date="2020" name="Nature">
        <title>Six reference-quality genomes reveal evolution of bat adaptations.</title>
        <authorList>
            <person name="Jebb D."/>
            <person name="Huang Z."/>
            <person name="Pippel M."/>
            <person name="Hughes G.M."/>
            <person name="Lavrichenko K."/>
            <person name="Devanna P."/>
            <person name="Winkler S."/>
            <person name="Jermiin L.S."/>
            <person name="Skirmuntt E.C."/>
            <person name="Katzourakis A."/>
            <person name="Burkitt-Gray L."/>
            <person name="Ray D.A."/>
            <person name="Sullivan K.A.M."/>
            <person name="Roscito J.G."/>
            <person name="Kirilenko B.M."/>
            <person name="Davalos L.M."/>
            <person name="Corthals A.P."/>
            <person name="Power M.L."/>
            <person name="Jones G."/>
            <person name="Ransome R.D."/>
            <person name="Dechmann D.K.N."/>
            <person name="Locatelli A.G."/>
            <person name="Puechmaille S.J."/>
            <person name="Fedrigo O."/>
            <person name="Jarvis E.D."/>
            <person name="Hiller M."/>
            <person name="Vernes S.C."/>
            <person name="Myers E.W."/>
            <person name="Teeling E.C."/>
        </authorList>
    </citation>
    <scope>NUCLEOTIDE SEQUENCE [LARGE SCALE GENOMIC DNA]</scope>
    <source>
        <strain evidence="1">MPipKuh1</strain>
        <tissue evidence="1">Flight muscle</tissue>
    </source>
</reference>
<keyword evidence="2" id="KW-1185">Reference proteome</keyword>
<gene>
    <name evidence="1" type="ORF">mPipKuh1_009468</name>
</gene>
<dbReference type="AlphaFoldDB" id="A0A7J7ZJC1"/>
<dbReference type="EMBL" id="JACAGB010000003">
    <property type="protein sequence ID" value="KAF6374244.1"/>
    <property type="molecule type" value="Genomic_DNA"/>
</dbReference>
<sequence length="143" mass="16410">MSSMPNICLRNSSPAGEAQISYFGEPMFLLQRGPSSPHWAGERSMVPDTMIFQPQHELKGQVTAVGTWTMRRGSFLAKRAREANINAQEKTVNTRILSGKRHSGHWRCFWKNDTVKLFRAVKAPLKTYPIFEEIFQYLSTMFI</sequence>
<evidence type="ECO:0000313" key="1">
    <source>
        <dbReference type="EMBL" id="KAF6374244.1"/>
    </source>
</evidence>
<name>A0A7J7ZJC1_PIPKU</name>
<accession>A0A7J7ZJC1</accession>
<comment type="caution">
    <text evidence="1">The sequence shown here is derived from an EMBL/GenBank/DDBJ whole genome shotgun (WGS) entry which is preliminary data.</text>
</comment>
<dbReference type="Proteomes" id="UP000558488">
    <property type="component" value="Unassembled WGS sequence"/>
</dbReference>
<organism evidence="1 2">
    <name type="scientific">Pipistrellus kuhlii</name>
    <name type="common">Kuhl's pipistrelle</name>
    <dbReference type="NCBI Taxonomy" id="59472"/>
    <lineage>
        <taxon>Eukaryota</taxon>
        <taxon>Metazoa</taxon>
        <taxon>Chordata</taxon>
        <taxon>Craniata</taxon>
        <taxon>Vertebrata</taxon>
        <taxon>Euteleostomi</taxon>
        <taxon>Mammalia</taxon>
        <taxon>Eutheria</taxon>
        <taxon>Laurasiatheria</taxon>
        <taxon>Chiroptera</taxon>
        <taxon>Yangochiroptera</taxon>
        <taxon>Vespertilionidae</taxon>
        <taxon>Pipistrellus</taxon>
    </lineage>
</organism>
<proteinExistence type="predicted"/>